<dbReference type="GO" id="GO:0009007">
    <property type="term" value="F:site-specific DNA-methyltransferase (adenine-specific) activity"/>
    <property type="evidence" value="ECO:0007669"/>
    <property type="project" value="UniProtKB-EC"/>
</dbReference>
<dbReference type="InterPro" id="IPR002295">
    <property type="entry name" value="N4/N6-MTase_EcoPI_Mod-like"/>
</dbReference>
<organism evidence="8 9">
    <name type="scientific">Fermentimonas caenicola</name>
    <dbReference type="NCBI Taxonomy" id="1562970"/>
    <lineage>
        <taxon>Bacteria</taxon>
        <taxon>Pseudomonadati</taxon>
        <taxon>Bacteroidota</taxon>
        <taxon>Bacteroidia</taxon>
        <taxon>Bacteroidales</taxon>
        <taxon>Dysgonomonadaceae</taxon>
        <taxon>Fermentimonas</taxon>
    </lineage>
</organism>
<evidence type="ECO:0000256" key="5">
    <source>
        <dbReference type="ARBA" id="ARBA00022691"/>
    </source>
</evidence>
<comment type="catalytic activity">
    <reaction evidence="6">
        <text>a 2'-deoxyadenosine in DNA + S-adenosyl-L-methionine = an N(6)-methyl-2'-deoxyadenosine in DNA + S-adenosyl-L-homocysteine + H(+)</text>
        <dbReference type="Rhea" id="RHEA:15197"/>
        <dbReference type="Rhea" id="RHEA-COMP:12418"/>
        <dbReference type="Rhea" id="RHEA-COMP:12419"/>
        <dbReference type="ChEBI" id="CHEBI:15378"/>
        <dbReference type="ChEBI" id="CHEBI:57856"/>
        <dbReference type="ChEBI" id="CHEBI:59789"/>
        <dbReference type="ChEBI" id="CHEBI:90615"/>
        <dbReference type="ChEBI" id="CHEBI:90616"/>
        <dbReference type="EC" id="2.1.1.72"/>
    </reaction>
</comment>
<dbReference type="InterPro" id="IPR002941">
    <property type="entry name" value="DNA_methylase_N4/N6"/>
</dbReference>
<dbReference type="PROSITE" id="PS00092">
    <property type="entry name" value="N6_MTASE"/>
    <property type="match status" value="1"/>
</dbReference>
<dbReference type="OrthoDB" id="9800801at2"/>
<evidence type="ECO:0000313" key="9">
    <source>
        <dbReference type="Proteomes" id="UP000032417"/>
    </source>
</evidence>
<dbReference type="PIRSF" id="PIRSF015855">
    <property type="entry name" value="TypeIII_Mtase_mKpnI"/>
    <property type="match status" value="1"/>
</dbReference>
<dbReference type="STRING" id="1562970.ING2E5B_1489"/>
<dbReference type="KEGG" id="pbt:ING2E5B_1489"/>
<reference evidence="8 9" key="1">
    <citation type="submission" date="2014-08" db="EMBL/GenBank/DDBJ databases">
        <authorList>
            <person name="Wibberg D."/>
        </authorList>
    </citation>
    <scope>NUCLEOTIDE SEQUENCE [LARGE SCALE GENOMIC DNA]</scope>
    <source>
        <strain evidence="9">ING2-E5B</strain>
    </source>
</reference>
<dbReference type="SUPFAM" id="SSF53335">
    <property type="entry name" value="S-adenosyl-L-methionine-dependent methyltransferases"/>
    <property type="match status" value="1"/>
</dbReference>
<dbReference type="HOGENOM" id="CLU_020164_2_1_10"/>
<sequence>MEKLTQETVNFTEKNIDRIAALFPSAITETKDVDGKLKRVVNFDQLKQLLSDEVVDGDECYEFTWVGKKQSIIEGNRPIRKTLRPCKTESKNWDTTENLYIEGDNLDVLKLLQNSYLNKVKMIYIDPPYNTGNDFIYRDNFKVSKEDYEEELGLFDEEENRLFKNTETNGRYHSDWCSMMYPRLQLARNLLTDDGVIFISIDDNEVHNLRKICDEVFGESNFIGGIIWERAFAPKNDAKYISNSHDYIIIYTKQIDSFQIGLLERTDVANSRYKNPDNDPKGPWAPDNLTVKTYSEAYDYEITTPFGKVVKPANGRCWFTSKERMQKLIDDGRIWFGEDGNNRMPRLKRYLSDVQQGMTPISIWYNKDVGHNQEGRQELKKLFDDKGYFDGPKPLRLLSRIIKIANTKKDSIILDFFSGSATTAHAVMQLNAEDGGNRKFIMVQLPEETDPKSEAYKAGYKNICEIGKDRIRRAGRKIEEELKAKSKEGELFKDEERKTPDTGFRVLKVDSTNMKDVFYSPSQYNQQMLLELESNIKDDRTDIDLLYGVLLDWGVPLSLPHITEKIDGKNVHFVNDTDLVACFEEHVPEEVIREIARRKPLRVVFRDSSFRNSPDKINVTEIFKTLSPETTIKVI</sequence>
<evidence type="ECO:0000256" key="4">
    <source>
        <dbReference type="ARBA" id="ARBA00022679"/>
    </source>
</evidence>
<evidence type="ECO:0000259" key="7">
    <source>
        <dbReference type="Pfam" id="PF01555"/>
    </source>
</evidence>
<keyword evidence="9" id="KW-1185">Reference proteome</keyword>
<proteinExistence type="inferred from homology"/>
<dbReference type="InterPro" id="IPR002052">
    <property type="entry name" value="DNA_methylase_N6_adenine_CS"/>
</dbReference>
<keyword evidence="5" id="KW-0949">S-adenosyl-L-methionine</keyword>
<dbReference type="GO" id="GO:0008170">
    <property type="term" value="F:N-methyltransferase activity"/>
    <property type="evidence" value="ECO:0007669"/>
    <property type="project" value="InterPro"/>
</dbReference>
<dbReference type="PATRIC" id="fig|1562970.3.peg.1475"/>
<dbReference type="GO" id="GO:0003677">
    <property type="term" value="F:DNA binding"/>
    <property type="evidence" value="ECO:0007669"/>
    <property type="project" value="InterPro"/>
</dbReference>
<evidence type="ECO:0000256" key="2">
    <source>
        <dbReference type="ARBA" id="ARBA00011900"/>
    </source>
</evidence>
<keyword evidence="4" id="KW-0808">Transferase</keyword>
<dbReference type="Proteomes" id="UP000032417">
    <property type="component" value="Chromosome 1"/>
</dbReference>
<accession>A0A098C2W9</accession>
<dbReference type="AlphaFoldDB" id="A0A098C2W9"/>
<gene>
    <name evidence="8" type="ORF">ING2E5B_1489</name>
</gene>
<dbReference type="InterPro" id="IPR029063">
    <property type="entry name" value="SAM-dependent_MTases_sf"/>
</dbReference>
<evidence type="ECO:0000256" key="1">
    <source>
        <dbReference type="ARBA" id="ARBA00006594"/>
    </source>
</evidence>
<evidence type="ECO:0000256" key="3">
    <source>
        <dbReference type="ARBA" id="ARBA00022603"/>
    </source>
</evidence>
<dbReference type="Gene3D" id="3.40.50.150">
    <property type="entry name" value="Vaccinia Virus protein VP39"/>
    <property type="match status" value="1"/>
</dbReference>
<dbReference type="PRINTS" id="PR00506">
    <property type="entry name" value="D21N6MTFRASE"/>
</dbReference>
<dbReference type="REBASE" id="94693">
    <property type="entry name" value="M.Psp385ORF1489P"/>
</dbReference>
<name>A0A098C2W9_9BACT</name>
<dbReference type="EC" id="2.1.1.72" evidence="2"/>
<evidence type="ECO:0000313" key="8">
    <source>
        <dbReference type="EMBL" id="CEA16237.1"/>
    </source>
</evidence>
<keyword evidence="3" id="KW-0489">Methyltransferase</keyword>
<evidence type="ECO:0000256" key="6">
    <source>
        <dbReference type="ARBA" id="ARBA00047942"/>
    </source>
</evidence>
<dbReference type="EMBL" id="LN515532">
    <property type="protein sequence ID" value="CEA16237.1"/>
    <property type="molecule type" value="Genomic_DNA"/>
</dbReference>
<feature type="domain" description="DNA methylase N-4/N-6" evidence="7">
    <location>
        <begin position="120"/>
        <end position="443"/>
    </location>
</feature>
<dbReference type="Pfam" id="PF01555">
    <property type="entry name" value="N6_N4_Mtase"/>
    <property type="match status" value="1"/>
</dbReference>
<comment type="similarity">
    <text evidence="1">Belongs to the N(4)/N(6)-methyltransferase family.</text>
</comment>
<protein>
    <recommendedName>
        <fullName evidence="2">site-specific DNA-methyltransferase (adenine-specific)</fullName>
        <ecNumber evidence="2">2.1.1.72</ecNumber>
    </recommendedName>
</protein>
<dbReference type="GO" id="GO:0032259">
    <property type="term" value="P:methylation"/>
    <property type="evidence" value="ECO:0007669"/>
    <property type="project" value="UniProtKB-KW"/>
</dbReference>